<gene>
    <name evidence="2" type="ORF">RRG08_020271</name>
</gene>
<accession>A0AAE0YY03</accession>
<proteinExistence type="predicted"/>
<dbReference type="AlphaFoldDB" id="A0AAE0YY03"/>
<organism evidence="2 3">
    <name type="scientific">Elysia crispata</name>
    <name type="common">lettuce slug</name>
    <dbReference type="NCBI Taxonomy" id="231223"/>
    <lineage>
        <taxon>Eukaryota</taxon>
        <taxon>Metazoa</taxon>
        <taxon>Spiralia</taxon>
        <taxon>Lophotrochozoa</taxon>
        <taxon>Mollusca</taxon>
        <taxon>Gastropoda</taxon>
        <taxon>Heterobranchia</taxon>
        <taxon>Euthyneura</taxon>
        <taxon>Panpulmonata</taxon>
        <taxon>Sacoglossa</taxon>
        <taxon>Placobranchoidea</taxon>
        <taxon>Plakobranchidae</taxon>
        <taxon>Elysia</taxon>
    </lineage>
</organism>
<dbReference type="EMBL" id="JAWDGP010005133">
    <property type="protein sequence ID" value="KAK3759349.1"/>
    <property type="molecule type" value="Genomic_DNA"/>
</dbReference>
<feature type="region of interest" description="Disordered" evidence="1">
    <location>
        <begin position="1"/>
        <end position="42"/>
    </location>
</feature>
<comment type="caution">
    <text evidence="2">The sequence shown here is derived from an EMBL/GenBank/DDBJ whole genome shotgun (WGS) entry which is preliminary data.</text>
</comment>
<keyword evidence="3" id="KW-1185">Reference proteome</keyword>
<protein>
    <submittedName>
        <fullName evidence="2">Uncharacterized protein</fullName>
    </submittedName>
</protein>
<name>A0AAE0YY03_9GAST</name>
<evidence type="ECO:0000313" key="2">
    <source>
        <dbReference type="EMBL" id="KAK3759349.1"/>
    </source>
</evidence>
<dbReference type="Proteomes" id="UP001283361">
    <property type="component" value="Unassembled WGS sequence"/>
</dbReference>
<evidence type="ECO:0000313" key="3">
    <source>
        <dbReference type="Proteomes" id="UP001283361"/>
    </source>
</evidence>
<reference evidence="2" key="1">
    <citation type="journal article" date="2023" name="G3 (Bethesda)">
        <title>A reference genome for the long-term kleptoplast-retaining sea slug Elysia crispata morphotype clarki.</title>
        <authorList>
            <person name="Eastman K.E."/>
            <person name="Pendleton A.L."/>
            <person name="Shaikh M.A."/>
            <person name="Suttiyut T."/>
            <person name="Ogas R."/>
            <person name="Tomko P."/>
            <person name="Gavelis G."/>
            <person name="Widhalm J.R."/>
            <person name="Wisecaver J.H."/>
        </authorList>
    </citation>
    <scope>NUCLEOTIDE SEQUENCE</scope>
    <source>
        <strain evidence="2">ECLA1</strain>
    </source>
</reference>
<sequence length="101" mass="10927">MRSSQAGVTDLASRHVTPEGGVDSGLGERAVKRGSCQMSPDLSRAPRRVSIVHVQNLTVPPRPLNIQCIIHQALMVGLWQDPGLTPEGAYRARTYTPLGLK</sequence>
<evidence type="ECO:0000256" key="1">
    <source>
        <dbReference type="SAM" id="MobiDB-lite"/>
    </source>
</evidence>